<feature type="transmembrane region" description="Helical" evidence="7">
    <location>
        <begin position="295"/>
        <end position="316"/>
    </location>
</feature>
<keyword evidence="5 7" id="KW-1133">Transmembrane helix</keyword>
<dbReference type="PANTHER" id="PTHR11660">
    <property type="entry name" value="SOLUTE CARRIER FAMILY 40 MEMBER"/>
    <property type="match status" value="1"/>
</dbReference>
<feature type="transmembrane region" description="Helical" evidence="7">
    <location>
        <begin position="256"/>
        <end position="275"/>
    </location>
</feature>
<evidence type="ECO:0000256" key="1">
    <source>
        <dbReference type="ARBA" id="ARBA00004141"/>
    </source>
</evidence>
<comment type="subcellular location">
    <subcellularLocation>
        <location evidence="1 7">Membrane</location>
        <topology evidence="1 7">Multi-pass membrane protein</topology>
    </subcellularLocation>
</comment>
<evidence type="ECO:0000256" key="5">
    <source>
        <dbReference type="ARBA" id="ARBA00022989"/>
    </source>
</evidence>
<dbReference type="WBParaSite" id="SSTP_0000292900.1">
    <property type="protein sequence ID" value="SSTP_0000292900.1"/>
    <property type="gene ID" value="SSTP_0000292900"/>
</dbReference>
<evidence type="ECO:0000256" key="6">
    <source>
        <dbReference type="ARBA" id="ARBA00023136"/>
    </source>
</evidence>
<keyword evidence="7" id="KW-0406">Ion transport</keyword>
<feature type="transmembrane region" description="Helical" evidence="7">
    <location>
        <begin position="428"/>
        <end position="447"/>
    </location>
</feature>
<evidence type="ECO:0000256" key="4">
    <source>
        <dbReference type="ARBA" id="ARBA00022692"/>
    </source>
</evidence>
<feature type="transmembrane region" description="Helical" evidence="7">
    <location>
        <begin position="75"/>
        <end position="99"/>
    </location>
</feature>
<feature type="transmembrane region" description="Helical" evidence="7">
    <location>
        <begin position="328"/>
        <end position="347"/>
    </location>
</feature>
<dbReference type="WBParaSite" id="TCONS_00000216.p1">
    <property type="protein sequence ID" value="TCONS_00000216.p1"/>
    <property type="gene ID" value="XLOC_000237"/>
</dbReference>
<protein>
    <recommendedName>
        <fullName evidence="7">Solute carrier family 40 member</fullName>
    </recommendedName>
</protein>
<evidence type="ECO:0000256" key="7">
    <source>
        <dbReference type="RuleBase" id="RU365065"/>
    </source>
</evidence>
<keyword evidence="6 7" id="KW-0472">Membrane</keyword>
<dbReference type="Proteomes" id="UP000035681">
    <property type="component" value="Unplaced"/>
</dbReference>
<dbReference type="InterPro" id="IPR009716">
    <property type="entry name" value="Ferroportin-1"/>
</dbReference>
<feature type="transmembrane region" description="Helical" evidence="7">
    <location>
        <begin position="185"/>
        <end position="204"/>
    </location>
</feature>
<evidence type="ECO:0000313" key="9">
    <source>
        <dbReference type="WBParaSite" id="SSTP_0000292900.1"/>
    </source>
</evidence>
<dbReference type="GO" id="GO:0016020">
    <property type="term" value="C:membrane"/>
    <property type="evidence" value="ECO:0007669"/>
    <property type="project" value="UniProtKB-SubCell"/>
</dbReference>
<evidence type="ECO:0000256" key="2">
    <source>
        <dbReference type="ARBA" id="ARBA00006279"/>
    </source>
</evidence>
<dbReference type="Gene3D" id="1.20.1250.20">
    <property type="entry name" value="MFS general substrate transporter like domains"/>
    <property type="match status" value="1"/>
</dbReference>
<dbReference type="AlphaFoldDB" id="A0A0K0E0B5"/>
<dbReference type="GO" id="GO:0005381">
    <property type="term" value="F:iron ion transmembrane transporter activity"/>
    <property type="evidence" value="ECO:0007669"/>
    <property type="project" value="UniProtKB-UniRule"/>
</dbReference>
<keyword evidence="8" id="KW-1185">Reference proteome</keyword>
<proteinExistence type="inferred from homology"/>
<evidence type="ECO:0000256" key="3">
    <source>
        <dbReference type="ARBA" id="ARBA00022448"/>
    </source>
</evidence>
<evidence type="ECO:0000313" key="8">
    <source>
        <dbReference type="Proteomes" id="UP000035681"/>
    </source>
</evidence>
<reference evidence="9" key="1">
    <citation type="submission" date="2015-08" db="UniProtKB">
        <authorList>
            <consortium name="WormBaseParasite"/>
        </authorList>
    </citation>
    <scope>IDENTIFICATION</scope>
</reference>
<organism evidence="9">
    <name type="scientific">Strongyloides stercoralis</name>
    <name type="common">Threadworm</name>
    <dbReference type="NCBI Taxonomy" id="6248"/>
    <lineage>
        <taxon>Eukaryota</taxon>
        <taxon>Metazoa</taxon>
        <taxon>Ecdysozoa</taxon>
        <taxon>Nematoda</taxon>
        <taxon>Chromadorea</taxon>
        <taxon>Rhabditida</taxon>
        <taxon>Tylenchina</taxon>
        <taxon>Panagrolaimomorpha</taxon>
        <taxon>Strongyloidoidea</taxon>
        <taxon>Strongyloididae</taxon>
        <taxon>Strongyloides</taxon>
    </lineage>
</organism>
<feature type="transmembrane region" description="Helical" evidence="7">
    <location>
        <begin position="29"/>
        <end position="52"/>
    </location>
</feature>
<accession>A0A0K0E0B5</accession>
<dbReference type="Pfam" id="PF06963">
    <property type="entry name" value="FPN1"/>
    <property type="match status" value="1"/>
</dbReference>
<name>A0A0K0E0B5_STRER</name>
<comment type="similarity">
    <text evidence="2 7">Belongs to the ferroportin (FP) (TC 2.A.100) family. SLC40A subfamily.</text>
</comment>
<feature type="transmembrane region" description="Helical" evidence="7">
    <location>
        <begin position="106"/>
        <end position="125"/>
    </location>
</feature>
<dbReference type="SUPFAM" id="SSF103473">
    <property type="entry name" value="MFS general substrate transporter"/>
    <property type="match status" value="1"/>
</dbReference>
<keyword evidence="4 7" id="KW-0812">Transmembrane</keyword>
<dbReference type="InterPro" id="IPR036259">
    <property type="entry name" value="MFS_trans_sf"/>
</dbReference>
<comment type="function">
    <text evidence="7">May be involved in iron transport and iron homeostasis.</text>
</comment>
<sequence length="537" mass="59717">MIAENFVSKKSFYLLYTAYSISSFGDRMWTFAVSLIMVLIGGLKLIGLYQLIDGLSSMAFSSIIGNMLDRYKRNVGIQAVLAGNNLSLVISSLCLYYCLSKNECDILYFASLIGALFFSALSNIASSGEKLAFTKDWIVVLATYSNGDVTLAECNSKMHIIDQTSAMLSPVFVGYMLTFQSYQTIAILLAIWNVISWIIEFILLKKLYNSVPHLSTRSRKNIDTGIPLLDSKYKNSNNDENKKVVKLSFYSMLKTYFGQPVFLAAFSLALLYFTVLGFDGLGIGYAKTMGLPEVWIGYSRFIGSALGVLSAFIYPFIQKCIGTEKTSLLGFIFQIVCLLFAVVSIFLPGSPFDPKEFYDTFNLSTWFKNIFSGATFVRMSGKITGDESDNLLLSTSKTIINTTSIMSSNNDKKMIDDSNIFGLSSNPSSVLIFLFGIITARFGLWLIDIGITQIMQENIPESQRGTVFGVQGSICNAFSVMKDIMVILLPDVRTFGILIIISVLAVIIGFIFYLSFLSYQYIKKRKDFNSEAGMMIS</sequence>
<feature type="transmembrane region" description="Helical" evidence="7">
    <location>
        <begin position="468"/>
        <end position="489"/>
    </location>
</feature>
<keyword evidence="3 7" id="KW-0813">Transport</keyword>
<dbReference type="PANTHER" id="PTHR11660:SF57">
    <property type="entry name" value="SOLUTE CARRIER FAMILY 40 MEMBER"/>
    <property type="match status" value="1"/>
</dbReference>
<feature type="transmembrane region" description="Helical" evidence="7">
    <location>
        <begin position="495"/>
        <end position="516"/>
    </location>
</feature>